<dbReference type="InterPro" id="IPR051907">
    <property type="entry name" value="DoxX-like_oxidoreductase"/>
</dbReference>
<feature type="transmembrane region" description="Helical" evidence="7">
    <location>
        <begin position="31"/>
        <end position="49"/>
    </location>
</feature>
<proteinExistence type="inferred from homology"/>
<evidence type="ECO:0000256" key="7">
    <source>
        <dbReference type="SAM" id="Phobius"/>
    </source>
</evidence>
<dbReference type="AlphaFoldDB" id="B2IC92"/>
<dbReference type="HOGENOM" id="CLU_058421_4_1_5"/>
<dbReference type="GO" id="GO:0005886">
    <property type="term" value="C:plasma membrane"/>
    <property type="evidence" value="ECO:0007669"/>
    <property type="project" value="UniProtKB-SubCell"/>
</dbReference>
<gene>
    <name evidence="8" type="ordered locus">Bind_3128</name>
</gene>
<keyword evidence="9" id="KW-1185">Reference proteome</keyword>
<evidence type="ECO:0000313" key="9">
    <source>
        <dbReference type="Proteomes" id="UP000001695"/>
    </source>
</evidence>
<dbReference type="EMBL" id="CP001016">
    <property type="protein sequence ID" value="ACB96689.1"/>
    <property type="molecule type" value="Genomic_DNA"/>
</dbReference>
<protein>
    <submittedName>
        <fullName evidence="8">DoxX family protein</fullName>
    </submittedName>
</protein>
<organism evidence="8 9">
    <name type="scientific">Beijerinckia indica subsp. indica (strain ATCC 9039 / DSM 1715 / NCIMB 8712)</name>
    <dbReference type="NCBI Taxonomy" id="395963"/>
    <lineage>
        <taxon>Bacteria</taxon>
        <taxon>Pseudomonadati</taxon>
        <taxon>Pseudomonadota</taxon>
        <taxon>Alphaproteobacteria</taxon>
        <taxon>Hyphomicrobiales</taxon>
        <taxon>Beijerinckiaceae</taxon>
        <taxon>Beijerinckia</taxon>
    </lineage>
</organism>
<dbReference type="KEGG" id="bid:Bind_3128"/>
<dbReference type="STRING" id="395963.Bind_3128"/>
<evidence type="ECO:0000256" key="5">
    <source>
        <dbReference type="ARBA" id="ARBA00022989"/>
    </source>
</evidence>
<evidence type="ECO:0000256" key="6">
    <source>
        <dbReference type="ARBA" id="ARBA00023136"/>
    </source>
</evidence>
<feature type="transmembrane region" description="Helical" evidence="7">
    <location>
        <begin position="107"/>
        <end position="126"/>
    </location>
</feature>
<comment type="similarity">
    <text evidence="2">Belongs to the DoxX family.</text>
</comment>
<keyword evidence="4 7" id="KW-0812">Transmembrane</keyword>
<dbReference type="Pfam" id="PF07681">
    <property type="entry name" value="DoxX"/>
    <property type="match status" value="1"/>
</dbReference>
<accession>B2IC92</accession>
<reference evidence="8 9" key="2">
    <citation type="journal article" date="2010" name="J. Bacteriol.">
        <title>Complete genome sequence of Beijerinckia indica subsp. indica.</title>
        <authorList>
            <person name="Tamas I."/>
            <person name="Dedysh S.N."/>
            <person name="Liesack W."/>
            <person name="Stott M.B."/>
            <person name="Alam M."/>
            <person name="Murrell J.C."/>
            <person name="Dunfield P.F."/>
        </authorList>
    </citation>
    <scope>NUCLEOTIDE SEQUENCE [LARGE SCALE GENOMIC DNA]</scope>
    <source>
        <strain evidence="9">ATCC 9039 / DSM 1715 / NCIMB 8712</strain>
    </source>
</reference>
<evidence type="ECO:0000256" key="1">
    <source>
        <dbReference type="ARBA" id="ARBA00004651"/>
    </source>
</evidence>
<feature type="transmembrane region" description="Helical" evidence="7">
    <location>
        <begin position="132"/>
        <end position="154"/>
    </location>
</feature>
<dbReference type="PANTHER" id="PTHR33452">
    <property type="entry name" value="OXIDOREDUCTASE CATD-RELATED"/>
    <property type="match status" value="1"/>
</dbReference>
<sequence>MTETSMTMMGDTGSHRVSRIVTKMIALCERIPYSLLALAARIFPAAVFWQSGETKVEGWHVTDTAITLFREEYNLPLIDPVIAAHLSAFAEHVFPVLLVFGLASRFAALALLGMTLVIEIFVYPYAWPTHGTWAACFLLIIARGPGMIAFDHLIQIYVRPRCQASQ</sequence>
<dbReference type="PANTHER" id="PTHR33452:SF1">
    <property type="entry name" value="INNER MEMBRANE PROTEIN YPHA-RELATED"/>
    <property type="match status" value="1"/>
</dbReference>
<dbReference type="Proteomes" id="UP000001695">
    <property type="component" value="Chromosome"/>
</dbReference>
<evidence type="ECO:0000256" key="2">
    <source>
        <dbReference type="ARBA" id="ARBA00006679"/>
    </source>
</evidence>
<keyword evidence="6 7" id="KW-0472">Membrane</keyword>
<evidence type="ECO:0000256" key="4">
    <source>
        <dbReference type="ARBA" id="ARBA00022692"/>
    </source>
</evidence>
<evidence type="ECO:0000256" key="3">
    <source>
        <dbReference type="ARBA" id="ARBA00022475"/>
    </source>
</evidence>
<evidence type="ECO:0000313" key="8">
    <source>
        <dbReference type="EMBL" id="ACB96689.1"/>
    </source>
</evidence>
<reference evidence="9" key="1">
    <citation type="submission" date="2008-03" db="EMBL/GenBank/DDBJ databases">
        <title>Complete sequence of chromosome of Beijerinckia indica subsp. indica ATCC 9039.</title>
        <authorList>
            <consortium name="US DOE Joint Genome Institute"/>
            <person name="Copeland A."/>
            <person name="Lucas S."/>
            <person name="Lapidus A."/>
            <person name="Glavina del Rio T."/>
            <person name="Dalin E."/>
            <person name="Tice H."/>
            <person name="Bruce D."/>
            <person name="Goodwin L."/>
            <person name="Pitluck S."/>
            <person name="LaButti K."/>
            <person name="Schmutz J."/>
            <person name="Larimer F."/>
            <person name="Land M."/>
            <person name="Hauser L."/>
            <person name="Kyrpides N."/>
            <person name="Mikhailova N."/>
            <person name="Dunfield P.F."/>
            <person name="Dedysh S.N."/>
            <person name="Liesack W."/>
            <person name="Saw J.H."/>
            <person name="Alam M."/>
            <person name="Chen Y."/>
            <person name="Murrell J.C."/>
            <person name="Richardson P."/>
        </authorList>
    </citation>
    <scope>NUCLEOTIDE SEQUENCE [LARGE SCALE GENOMIC DNA]</scope>
    <source>
        <strain evidence="9">ATCC 9039 / DSM 1715 / NCIMB 8712</strain>
    </source>
</reference>
<keyword evidence="3" id="KW-1003">Cell membrane</keyword>
<keyword evidence="5 7" id="KW-1133">Transmembrane helix</keyword>
<name>B2IC92_BEII9</name>
<dbReference type="InterPro" id="IPR032808">
    <property type="entry name" value="DoxX"/>
</dbReference>
<dbReference type="RefSeq" id="WP_012386037.1">
    <property type="nucleotide sequence ID" value="NC_010581.1"/>
</dbReference>
<dbReference type="eggNOG" id="COG2259">
    <property type="taxonomic scope" value="Bacteria"/>
</dbReference>
<comment type="subcellular location">
    <subcellularLocation>
        <location evidence="1">Cell membrane</location>
        <topology evidence="1">Multi-pass membrane protein</topology>
    </subcellularLocation>
</comment>
<feature type="transmembrane region" description="Helical" evidence="7">
    <location>
        <begin position="82"/>
        <end position="100"/>
    </location>
</feature>